<feature type="compositionally biased region" description="Pro residues" evidence="1">
    <location>
        <begin position="568"/>
        <end position="589"/>
    </location>
</feature>
<dbReference type="Pfam" id="PF11992">
    <property type="entry name" value="TgpA_N"/>
    <property type="match status" value="1"/>
</dbReference>
<feature type="transmembrane region" description="Helical" evidence="2">
    <location>
        <begin position="148"/>
        <end position="167"/>
    </location>
</feature>
<dbReference type="EMBL" id="FNIC01000004">
    <property type="protein sequence ID" value="SDN70204.1"/>
    <property type="molecule type" value="Genomic_DNA"/>
</dbReference>
<keyword evidence="6" id="KW-1185">Reference proteome</keyword>
<evidence type="ECO:0000313" key="5">
    <source>
        <dbReference type="EMBL" id="SDN70204.1"/>
    </source>
</evidence>
<name>A0A1H0DJA8_9ACTN</name>
<evidence type="ECO:0000256" key="2">
    <source>
        <dbReference type="SAM" id="Phobius"/>
    </source>
</evidence>
<gene>
    <name evidence="5" type="ORF">SAMN05192576_2587</name>
</gene>
<feature type="transmembrane region" description="Helical" evidence="2">
    <location>
        <begin position="12"/>
        <end position="32"/>
    </location>
</feature>
<sequence length="754" mass="81438">MSEPRAPAVQGFHAWDLVLVFALTAIALVGWSSTYRGAGWFVAGGLAALAGAVIAFVVVSLRGGVEIVSLLLLVVYYLVSGPIVDGSLRLDGLRTLENGIRANVEGWPILLGTHPPVDAEGAVLLAPVLLCLVSAGMGAATALRGTRVAWPLVPPTMMLGSVLLLAQPEPVSVLLQGVGYGALAMLWMRLRGLRVDETAHGRDPARLWRLGGSVVIVVVTALVAGVLADTTEPGERLLLSRSLAAYDVGAVRTPLDGFRDYTRQRDKPSGNVFDVRLFEVEGAPAGTRVRLAALDTYDGSRWKASNDTDPSRHDDRFLMLSSTITNPARGREVAVTITPSARYTLPWVPMVGALQSFEFLGRARKDARTHLRYNPATQTGVMDDRLEENDSYRFTTRLTGGLLKPRMEPSGLWDQAVYDAGAFLQPAVNTWSAGAYGQVDALMRVAARLKKEGRYSDGYADWESVYLPGHSESRLGDDFLFEVPSVGNDEQYAAVIALMATRLGFPARVVVGAVVPESGVVRGRDVEAWVEVRISDGSWRTLPTESFMGRRPPKREDSRGGSTGVRHFPPPIPEQQPPAQPEQQPQPDPPQEEEEPDEESDSGGGVPWRLVLLLLLGGLLVAVPLAKAVRQRRRLGARRVTARYAGAWAELIDRARDLGTPVPDGLTRPAEARALGARLAEVGEGEQGSVLTLAQEADARIFGADEPAPADAAAFWDLVRDQRSGLAADVPLRRRLWAVFNPASLRRPRPPGGL</sequence>
<keyword evidence="2" id="KW-0472">Membrane</keyword>
<dbReference type="InterPro" id="IPR002931">
    <property type="entry name" value="Transglutaminase-like"/>
</dbReference>
<dbReference type="PANTHER" id="PTHR42736:SF1">
    <property type="entry name" value="PROTEIN-GLUTAMINE GAMMA-GLUTAMYLTRANSFERASE"/>
    <property type="match status" value="1"/>
</dbReference>
<feature type="transmembrane region" description="Helical" evidence="2">
    <location>
        <begin position="173"/>
        <end position="190"/>
    </location>
</feature>
<protein>
    <submittedName>
        <fullName evidence="5">Transglutaminase-like superfamily protein</fullName>
    </submittedName>
</protein>
<accession>A0A1H0DJA8</accession>
<dbReference type="InterPro" id="IPR021878">
    <property type="entry name" value="TgpA_N"/>
</dbReference>
<evidence type="ECO:0000259" key="4">
    <source>
        <dbReference type="Pfam" id="PF11992"/>
    </source>
</evidence>
<dbReference type="STRING" id="1005944.SAMN05192576_2587"/>
<evidence type="ECO:0000259" key="3">
    <source>
        <dbReference type="Pfam" id="PF01841"/>
    </source>
</evidence>
<feature type="transmembrane region" description="Helical" evidence="2">
    <location>
        <begin position="67"/>
        <end position="84"/>
    </location>
</feature>
<evidence type="ECO:0000256" key="1">
    <source>
        <dbReference type="SAM" id="MobiDB-lite"/>
    </source>
</evidence>
<dbReference type="Proteomes" id="UP000199004">
    <property type="component" value="Unassembled WGS sequence"/>
</dbReference>
<dbReference type="PANTHER" id="PTHR42736">
    <property type="entry name" value="PROTEIN-GLUTAMINE GAMMA-GLUTAMYLTRANSFERASE"/>
    <property type="match status" value="1"/>
</dbReference>
<feature type="transmembrane region" description="Helical" evidence="2">
    <location>
        <begin position="608"/>
        <end position="629"/>
    </location>
</feature>
<feature type="transmembrane region" description="Helical" evidence="2">
    <location>
        <begin position="38"/>
        <end position="60"/>
    </location>
</feature>
<dbReference type="InterPro" id="IPR052901">
    <property type="entry name" value="Bact_TGase-like"/>
</dbReference>
<dbReference type="OrthoDB" id="3651060at2"/>
<keyword evidence="2" id="KW-0812">Transmembrane</keyword>
<organism evidence="5 6">
    <name type="scientific">Nocardioides szechwanensis</name>
    <dbReference type="NCBI Taxonomy" id="1005944"/>
    <lineage>
        <taxon>Bacteria</taxon>
        <taxon>Bacillati</taxon>
        <taxon>Actinomycetota</taxon>
        <taxon>Actinomycetes</taxon>
        <taxon>Propionibacteriales</taxon>
        <taxon>Nocardioidaceae</taxon>
        <taxon>Nocardioides</taxon>
    </lineage>
</organism>
<dbReference type="RefSeq" id="WP_091025230.1">
    <property type="nucleotide sequence ID" value="NZ_BKAE01000013.1"/>
</dbReference>
<feature type="transmembrane region" description="Helical" evidence="2">
    <location>
        <begin position="210"/>
        <end position="228"/>
    </location>
</feature>
<evidence type="ECO:0000313" key="6">
    <source>
        <dbReference type="Proteomes" id="UP000199004"/>
    </source>
</evidence>
<keyword evidence="2" id="KW-1133">Transmembrane helix</keyword>
<feature type="compositionally biased region" description="Acidic residues" evidence="1">
    <location>
        <begin position="590"/>
        <end position="601"/>
    </location>
</feature>
<feature type="transmembrane region" description="Helical" evidence="2">
    <location>
        <begin position="121"/>
        <end position="141"/>
    </location>
</feature>
<proteinExistence type="predicted"/>
<dbReference type="AlphaFoldDB" id="A0A1H0DJA8"/>
<feature type="domain" description="Transglutaminase-like" evidence="3">
    <location>
        <begin position="437"/>
        <end position="540"/>
    </location>
</feature>
<dbReference type="Pfam" id="PF01841">
    <property type="entry name" value="Transglut_core"/>
    <property type="match status" value="1"/>
</dbReference>
<feature type="region of interest" description="Disordered" evidence="1">
    <location>
        <begin position="542"/>
        <end position="604"/>
    </location>
</feature>
<reference evidence="5 6" key="1">
    <citation type="submission" date="2016-10" db="EMBL/GenBank/DDBJ databases">
        <authorList>
            <person name="de Groot N.N."/>
        </authorList>
    </citation>
    <scope>NUCLEOTIDE SEQUENCE [LARGE SCALE GENOMIC DNA]</scope>
    <source>
        <strain evidence="5 6">CGMCC 1.11147</strain>
    </source>
</reference>
<feature type="domain" description="Protein-glutamine gamma-glutamyltransferase TgpA N-terminal" evidence="4">
    <location>
        <begin position="22"/>
        <end position="398"/>
    </location>
</feature>